<protein>
    <submittedName>
        <fullName evidence="1">Uncharacterized protein</fullName>
    </submittedName>
</protein>
<reference evidence="1" key="1">
    <citation type="submission" date="2023-03" db="EMBL/GenBank/DDBJ databases">
        <title>Massive genome expansion in bonnet fungi (Mycena s.s.) driven by repeated elements and novel gene families across ecological guilds.</title>
        <authorList>
            <consortium name="Lawrence Berkeley National Laboratory"/>
            <person name="Harder C.B."/>
            <person name="Miyauchi S."/>
            <person name="Viragh M."/>
            <person name="Kuo A."/>
            <person name="Thoen E."/>
            <person name="Andreopoulos B."/>
            <person name="Lu D."/>
            <person name="Skrede I."/>
            <person name="Drula E."/>
            <person name="Henrissat B."/>
            <person name="Morin E."/>
            <person name="Kohler A."/>
            <person name="Barry K."/>
            <person name="LaButti K."/>
            <person name="Morin E."/>
            <person name="Salamov A."/>
            <person name="Lipzen A."/>
            <person name="Mereny Z."/>
            <person name="Hegedus B."/>
            <person name="Baldrian P."/>
            <person name="Stursova M."/>
            <person name="Weitz H."/>
            <person name="Taylor A."/>
            <person name="Grigoriev I.V."/>
            <person name="Nagy L.G."/>
            <person name="Martin F."/>
            <person name="Kauserud H."/>
        </authorList>
    </citation>
    <scope>NUCLEOTIDE SEQUENCE</scope>
    <source>
        <strain evidence="1">CBHHK200</strain>
    </source>
</reference>
<name>A0AAD6SU80_9AGAR</name>
<evidence type="ECO:0000313" key="1">
    <source>
        <dbReference type="EMBL" id="KAJ7034174.1"/>
    </source>
</evidence>
<proteinExistence type="predicted"/>
<sequence length="180" mass="19645">MAHSLPPRGGCSSCQRCGSFLAAQSTRQAVSYPPRIPFWESRPTGHLHADFVWRFLAIQASESSFENSFRSLCVCNEPWFHHEALRNASAANPLPPAPAPPALRVPPPLNPLHASLPTPISTFTGPLSGSGTANENRNTAIARHFPKPKKYKAPHAFPLTRAWGPLLRLAIRVPSSRFAA</sequence>
<dbReference type="AlphaFoldDB" id="A0AAD6SU80"/>
<organism evidence="1 2">
    <name type="scientific">Mycena alexandri</name>
    <dbReference type="NCBI Taxonomy" id="1745969"/>
    <lineage>
        <taxon>Eukaryota</taxon>
        <taxon>Fungi</taxon>
        <taxon>Dikarya</taxon>
        <taxon>Basidiomycota</taxon>
        <taxon>Agaricomycotina</taxon>
        <taxon>Agaricomycetes</taxon>
        <taxon>Agaricomycetidae</taxon>
        <taxon>Agaricales</taxon>
        <taxon>Marasmiineae</taxon>
        <taxon>Mycenaceae</taxon>
        <taxon>Mycena</taxon>
    </lineage>
</organism>
<evidence type="ECO:0000313" key="2">
    <source>
        <dbReference type="Proteomes" id="UP001218188"/>
    </source>
</evidence>
<accession>A0AAD6SU80</accession>
<gene>
    <name evidence="1" type="ORF">C8F04DRAFT_1183460</name>
</gene>
<dbReference type="Proteomes" id="UP001218188">
    <property type="component" value="Unassembled WGS sequence"/>
</dbReference>
<comment type="caution">
    <text evidence="1">The sequence shown here is derived from an EMBL/GenBank/DDBJ whole genome shotgun (WGS) entry which is preliminary data.</text>
</comment>
<dbReference type="EMBL" id="JARJCM010000059">
    <property type="protein sequence ID" value="KAJ7034174.1"/>
    <property type="molecule type" value="Genomic_DNA"/>
</dbReference>
<keyword evidence="2" id="KW-1185">Reference proteome</keyword>